<dbReference type="AlphaFoldDB" id="A0A5M8ICK3"/>
<name>A0A5M8ICK3_CHLPH</name>
<gene>
    <name evidence="1" type="ORF">FP507_02420</name>
</gene>
<organism evidence="1 2">
    <name type="scientific">Chlorobium phaeovibrioides</name>
    <dbReference type="NCBI Taxonomy" id="1094"/>
    <lineage>
        <taxon>Bacteria</taxon>
        <taxon>Pseudomonadati</taxon>
        <taxon>Chlorobiota</taxon>
        <taxon>Chlorobiia</taxon>
        <taxon>Chlorobiales</taxon>
        <taxon>Chlorobiaceae</taxon>
        <taxon>Chlorobium/Pelodictyon group</taxon>
        <taxon>Chlorobium</taxon>
    </lineage>
</organism>
<dbReference type="Proteomes" id="UP000327458">
    <property type="component" value="Unassembled WGS sequence"/>
</dbReference>
<dbReference type="EMBL" id="VMRG01000001">
    <property type="protein sequence ID" value="KAA6232079.1"/>
    <property type="molecule type" value="Genomic_DNA"/>
</dbReference>
<reference evidence="1 2" key="1">
    <citation type="submission" date="2019-07" db="EMBL/GenBank/DDBJ databases">
        <title>Draft genome Sequence of Chlorobium phaeovibrioides sp. strain PhvTcv-s14, from the Phylum Chlorobi.</title>
        <authorList>
            <person name="Babenko V."/>
            <person name="Boldyreva D."/>
            <person name="Kanygina A."/>
            <person name="Selezneva O."/>
            <person name="Akopiyan T."/>
            <person name="Lunina O."/>
        </authorList>
    </citation>
    <scope>NUCLEOTIDE SEQUENCE [LARGE SCALE GENOMIC DNA]</scope>
    <source>
        <strain evidence="1 2">GrTcv12</strain>
    </source>
</reference>
<sequence length="93" mass="10473">MSTNTLSRRHGQIDDVAVEFTVTPEFEGGKMVAAEGVIQRPDDYHGSNWGTIKTLMDLQSGLRFSIHVAEERFTFFSLESVAKLFAIEENHAR</sequence>
<comment type="caution">
    <text evidence="1">The sequence shown here is derived from an EMBL/GenBank/DDBJ whole genome shotgun (WGS) entry which is preliminary data.</text>
</comment>
<evidence type="ECO:0000313" key="1">
    <source>
        <dbReference type="EMBL" id="KAA6232079.1"/>
    </source>
</evidence>
<dbReference type="RefSeq" id="WP_151419148.1">
    <property type="nucleotide sequence ID" value="NZ_VMRG01000001.1"/>
</dbReference>
<protein>
    <submittedName>
        <fullName evidence="1">Uncharacterized protein</fullName>
    </submittedName>
</protein>
<evidence type="ECO:0000313" key="2">
    <source>
        <dbReference type="Proteomes" id="UP000327458"/>
    </source>
</evidence>
<proteinExistence type="predicted"/>
<accession>A0A5M8ICK3</accession>